<evidence type="ECO:0000313" key="10">
    <source>
        <dbReference type="Proteomes" id="UP000266568"/>
    </source>
</evidence>
<dbReference type="InterPro" id="IPR003594">
    <property type="entry name" value="HATPase_dom"/>
</dbReference>
<dbReference type="PROSITE" id="PS50109">
    <property type="entry name" value="HIS_KIN"/>
    <property type="match status" value="1"/>
</dbReference>
<keyword evidence="5 9" id="KW-0418">Kinase</keyword>
<dbReference type="GO" id="GO:0004673">
    <property type="term" value="F:protein histidine kinase activity"/>
    <property type="evidence" value="ECO:0007669"/>
    <property type="project" value="UniProtKB-EC"/>
</dbReference>
<dbReference type="PRINTS" id="PR00344">
    <property type="entry name" value="BCTRLSENSOR"/>
</dbReference>
<evidence type="ECO:0000256" key="4">
    <source>
        <dbReference type="ARBA" id="ARBA00022741"/>
    </source>
</evidence>
<dbReference type="NCBIfam" id="TIGR02916">
    <property type="entry name" value="PEP_his_kin"/>
    <property type="match status" value="1"/>
</dbReference>
<proteinExistence type="predicted"/>
<dbReference type="Gene3D" id="3.30.565.10">
    <property type="entry name" value="Histidine kinase-like ATPase, C-terminal domain"/>
    <property type="match status" value="1"/>
</dbReference>
<dbReference type="GO" id="GO:0005524">
    <property type="term" value="F:ATP binding"/>
    <property type="evidence" value="ECO:0007669"/>
    <property type="project" value="UniProtKB-KW"/>
</dbReference>
<feature type="transmembrane region" description="Helical" evidence="7">
    <location>
        <begin position="227"/>
        <end position="248"/>
    </location>
</feature>
<feature type="transmembrane region" description="Helical" evidence="7">
    <location>
        <begin position="90"/>
        <end position="112"/>
    </location>
</feature>
<dbReference type="InterPro" id="IPR036890">
    <property type="entry name" value="HATPase_C_sf"/>
</dbReference>
<keyword evidence="3" id="KW-0808">Transferase</keyword>
<dbReference type="SUPFAM" id="SSF55874">
    <property type="entry name" value="ATPase domain of HSP90 chaperone/DNA topoisomerase II/histidine kinase"/>
    <property type="match status" value="1"/>
</dbReference>
<dbReference type="AlphaFoldDB" id="A0A397NGY4"/>
<evidence type="ECO:0000259" key="8">
    <source>
        <dbReference type="PROSITE" id="PS50109"/>
    </source>
</evidence>
<dbReference type="EC" id="2.7.13.3" evidence="2"/>
<organism evidence="9 10">
    <name type="scientific">Hephaestia caeni</name>
    <dbReference type="NCBI Taxonomy" id="645617"/>
    <lineage>
        <taxon>Bacteria</taxon>
        <taxon>Pseudomonadati</taxon>
        <taxon>Pseudomonadota</taxon>
        <taxon>Alphaproteobacteria</taxon>
        <taxon>Sphingomonadales</taxon>
        <taxon>Sphingomonadaceae</taxon>
        <taxon>Hephaestia</taxon>
    </lineage>
</organism>
<feature type="domain" description="Histidine kinase" evidence="8">
    <location>
        <begin position="478"/>
        <end position="682"/>
    </location>
</feature>
<dbReference type="Proteomes" id="UP000266568">
    <property type="component" value="Unassembled WGS sequence"/>
</dbReference>
<evidence type="ECO:0000313" key="9">
    <source>
        <dbReference type="EMBL" id="RIA35548.1"/>
    </source>
</evidence>
<dbReference type="InterPro" id="IPR005467">
    <property type="entry name" value="His_kinase_dom"/>
</dbReference>
<dbReference type="PANTHER" id="PTHR44936">
    <property type="entry name" value="SENSOR PROTEIN CREC"/>
    <property type="match status" value="1"/>
</dbReference>
<dbReference type="RefSeq" id="WP_119037707.1">
    <property type="nucleotide sequence ID" value="NZ_QXDC01000006.1"/>
</dbReference>
<evidence type="ECO:0000256" key="5">
    <source>
        <dbReference type="ARBA" id="ARBA00022777"/>
    </source>
</evidence>
<protein>
    <recommendedName>
        <fullName evidence="2">histidine kinase</fullName>
        <ecNumber evidence="2">2.7.13.3</ecNumber>
    </recommendedName>
</protein>
<dbReference type="InterPro" id="IPR014265">
    <property type="entry name" value="XrtA/PrsK"/>
</dbReference>
<dbReference type="Pfam" id="PF02518">
    <property type="entry name" value="HATPase_c"/>
    <property type="match status" value="1"/>
</dbReference>
<keyword evidence="7" id="KW-0812">Transmembrane</keyword>
<keyword evidence="7" id="KW-1133">Transmembrane helix</keyword>
<feature type="transmembrane region" description="Helical" evidence="7">
    <location>
        <begin position="254"/>
        <end position="276"/>
    </location>
</feature>
<feature type="transmembrane region" description="Helical" evidence="7">
    <location>
        <begin position="408"/>
        <end position="427"/>
    </location>
</feature>
<dbReference type="SMART" id="SM00387">
    <property type="entry name" value="HATPase_c"/>
    <property type="match status" value="1"/>
</dbReference>
<feature type="transmembrane region" description="Helical" evidence="7">
    <location>
        <begin position="124"/>
        <end position="144"/>
    </location>
</feature>
<keyword evidence="6" id="KW-0067">ATP-binding</keyword>
<dbReference type="EMBL" id="QXDC01000006">
    <property type="protein sequence ID" value="RIA35548.1"/>
    <property type="molecule type" value="Genomic_DNA"/>
</dbReference>
<sequence length="692" mass="73641">MIQPLILWGHALAALLFAVLAASQVRGAGSALPRLTFLIALGMTALWALAVAGIDARELAPRVTESLCNLTWLAFMYALVRRGRQAEESAAITGIYAVVGVIVVAGLVLGLITAGPTPAPALVGVRQVLGMMVAVSALVLVHHLHTAVSPRARDGIRFAVAALAAFWLIDLLLAAAAYAGIEDKSPLIAIRGFAVAALAPVLALAVHRNGDWSLKLSRTMAYQSLSLLGIAVYVLSMALVTSAITAWGGSHARIAQTAFVFGSTAAALTLLSSPWLRAWIRVKLAKHLFRHRYDYRAEWVRFTDTLGRPDADAAPLDERIVKAIADLTESPGGLLLVPEDGDLGFGAAWNWPPDALPGHAGDAALATFLGAGLGAGGRIVELDRVRDGRGETSELASVPMWMLDCAQAWVLVPLVHFSTLAGVIVLARPPVDRALDWEDFDLLRIAGRQVASYLAEARAQGALADARRFDEFNRRFAFILHDIKNLVSQLSLVARNAERHADNPDFRADMIATLKESAGRMNDLLARLSQHHSGGNRAEAPAATDILPLAERVAATRRAQHPIVTTGPHDAIAEVDRAALELVLGHLIQNAIEASPPTEPVTLAVSTDGERVAIDVIDRGCGMTPAFVRDQLFRPFVSSKPGGFGIGAFEARQITAAMGGEVSVVSREGEGTRFRVTLPAARRRVAALGEAA</sequence>
<feature type="transmembrane region" description="Helical" evidence="7">
    <location>
        <begin position="156"/>
        <end position="181"/>
    </location>
</feature>
<dbReference type="SUPFAM" id="SSF55781">
    <property type="entry name" value="GAF domain-like"/>
    <property type="match status" value="1"/>
</dbReference>
<name>A0A397NGY4_9SPHN</name>
<evidence type="ECO:0000256" key="6">
    <source>
        <dbReference type="ARBA" id="ARBA00022840"/>
    </source>
</evidence>
<feature type="transmembrane region" description="Helical" evidence="7">
    <location>
        <begin position="187"/>
        <end position="206"/>
    </location>
</feature>
<keyword evidence="4" id="KW-0547">Nucleotide-binding</keyword>
<keyword evidence="10" id="KW-1185">Reference proteome</keyword>
<dbReference type="InterPro" id="IPR004358">
    <property type="entry name" value="Sig_transdc_His_kin-like_C"/>
</dbReference>
<evidence type="ECO:0000256" key="2">
    <source>
        <dbReference type="ARBA" id="ARBA00012438"/>
    </source>
</evidence>
<comment type="caution">
    <text evidence="9">The sequence shown here is derived from an EMBL/GenBank/DDBJ whole genome shotgun (WGS) entry which is preliminary data.</text>
</comment>
<comment type="catalytic activity">
    <reaction evidence="1">
        <text>ATP + protein L-histidine = ADP + protein N-phospho-L-histidine.</text>
        <dbReference type="EC" id="2.7.13.3"/>
    </reaction>
</comment>
<evidence type="ECO:0000256" key="3">
    <source>
        <dbReference type="ARBA" id="ARBA00022679"/>
    </source>
</evidence>
<feature type="transmembrane region" description="Helical" evidence="7">
    <location>
        <begin position="31"/>
        <end position="52"/>
    </location>
</feature>
<dbReference type="InterPro" id="IPR029016">
    <property type="entry name" value="GAF-like_dom_sf"/>
</dbReference>
<keyword evidence="7" id="KW-0472">Membrane</keyword>
<dbReference type="InterPro" id="IPR050980">
    <property type="entry name" value="2C_sensor_his_kinase"/>
</dbReference>
<dbReference type="OrthoDB" id="9785691at2"/>
<evidence type="ECO:0000256" key="1">
    <source>
        <dbReference type="ARBA" id="ARBA00000085"/>
    </source>
</evidence>
<evidence type="ECO:0000256" key="7">
    <source>
        <dbReference type="SAM" id="Phobius"/>
    </source>
</evidence>
<gene>
    <name evidence="9" type="ORF">DFR49_4328</name>
</gene>
<dbReference type="PANTHER" id="PTHR44936:SF10">
    <property type="entry name" value="SENSOR PROTEIN RSTB"/>
    <property type="match status" value="1"/>
</dbReference>
<reference evidence="9 10" key="1">
    <citation type="submission" date="2018-08" db="EMBL/GenBank/DDBJ databases">
        <title>Genomic Encyclopedia of Type Strains, Phase IV (KMG-IV): sequencing the most valuable type-strain genomes for metagenomic binning, comparative biology and taxonomic classification.</title>
        <authorList>
            <person name="Goeker M."/>
        </authorList>
    </citation>
    <scope>NUCLEOTIDE SEQUENCE [LARGE SCALE GENOMIC DNA]</scope>
    <source>
        <strain evidence="9 10">DSM 25527</strain>
    </source>
</reference>
<dbReference type="Gene3D" id="3.30.450.40">
    <property type="match status" value="1"/>
</dbReference>
<accession>A0A397NGY4</accession>